<dbReference type="EMBL" id="CP070499">
    <property type="protein sequence ID" value="QSB16811.1"/>
    <property type="molecule type" value="Genomic_DNA"/>
</dbReference>
<comment type="similarity">
    <text evidence="1">Belongs to the sigma-70 factor family. ECF subfamily.</text>
</comment>
<evidence type="ECO:0000256" key="2">
    <source>
        <dbReference type="ARBA" id="ARBA00023015"/>
    </source>
</evidence>
<dbReference type="InterPro" id="IPR014284">
    <property type="entry name" value="RNA_pol_sigma-70_dom"/>
</dbReference>
<dbReference type="Gene3D" id="1.10.1740.10">
    <property type="match status" value="1"/>
</dbReference>
<proteinExistence type="inferred from homology"/>
<dbReference type="KEGG" id="nhy:JQS43_11295"/>
<protein>
    <submittedName>
        <fullName evidence="9">Sigma-70 family RNA polymerase sigma factor</fullName>
    </submittedName>
</protein>
<feature type="domain" description="RNA polymerase sigma-70 region 2" evidence="7">
    <location>
        <begin position="22"/>
        <end position="88"/>
    </location>
</feature>
<dbReference type="InterPro" id="IPR013249">
    <property type="entry name" value="RNA_pol_sigma70_r4_t2"/>
</dbReference>
<dbReference type="Proteomes" id="UP000662857">
    <property type="component" value="Chromosome"/>
</dbReference>
<dbReference type="GO" id="GO:0016987">
    <property type="term" value="F:sigma factor activity"/>
    <property type="evidence" value="ECO:0007669"/>
    <property type="project" value="UniProtKB-KW"/>
</dbReference>
<evidence type="ECO:0000313" key="10">
    <source>
        <dbReference type="Proteomes" id="UP000662857"/>
    </source>
</evidence>
<dbReference type="PANTHER" id="PTHR43133:SF8">
    <property type="entry name" value="RNA POLYMERASE SIGMA FACTOR HI_1459-RELATED"/>
    <property type="match status" value="1"/>
</dbReference>
<evidence type="ECO:0000256" key="3">
    <source>
        <dbReference type="ARBA" id="ARBA00023082"/>
    </source>
</evidence>
<feature type="compositionally biased region" description="Pro residues" evidence="6">
    <location>
        <begin position="359"/>
        <end position="373"/>
    </location>
</feature>
<dbReference type="SUPFAM" id="SSF88946">
    <property type="entry name" value="Sigma2 domain of RNA polymerase sigma factors"/>
    <property type="match status" value="1"/>
</dbReference>
<accession>A0A895YGX8</accession>
<evidence type="ECO:0000259" key="7">
    <source>
        <dbReference type="Pfam" id="PF04542"/>
    </source>
</evidence>
<dbReference type="InterPro" id="IPR013324">
    <property type="entry name" value="RNA_pol_sigma_r3/r4-like"/>
</dbReference>
<keyword evidence="4" id="KW-0238">DNA-binding</keyword>
<evidence type="ECO:0000313" key="9">
    <source>
        <dbReference type="EMBL" id="QSB16811.1"/>
    </source>
</evidence>
<dbReference type="PANTHER" id="PTHR43133">
    <property type="entry name" value="RNA POLYMERASE ECF-TYPE SIGMA FACTO"/>
    <property type="match status" value="1"/>
</dbReference>
<evidence type="ECO:0000256" key="6">
    <source>
        <dbReference type="SAM" id="MobiDB-lite"/>
    </source>
</evidence>
<dbReference type="Gene3D" id="1.10.10.10">
    <property type="entry name" value="Winged helix-like DNA-binding domain superfamily/Winged helix DNA-binding domain"/>
    <property type="match status" value="1"/>
</dbReference>
<dbReference type="InterPro" id="IPR036388">
    <property type="entry name" value="WH-like_DNA-bd_sf"/>
</dbReference>
<keyword evidence="2" id="KW-0805">Transcription regulation</keyword>
<reference evidence="9" key="1">
    <citation type="submission" date="2021-02" db="EMBL/GenBank/DDBJ databases">
        <title>Natrosporangium hydrolyticum gen. nov., sp. nov, a haloalkaliphilic actinobacterium from a soda solonchak soil.</title>
        <authorList>
            <person name="Sorokin D.Y."/>
            <person name="Khijniak T.V."/>
            <person name="Zakharycheva A.P."/>
            <person name="Boueva O.V."/>
            <person name="Ariskina E.V."/>
            <person name="Hahnke R.L."/>
            <person name="Bunk B."/>
            <person name="Sproer C."/>
            <person name="Schumann P."/>
            <person name="Evtushenko L.I."/>
            <person name="Kublanov I.V."/>
        </authorList>
    </citation>
    <scope>NUCLEOTIDE SEQUENCE</scope>
    <source>
        <strain evidence="9">DSM 106523</strain>
    </source>
</reference>
<dbReference type="GO" id="GO:0006352">
    <property type="term" value="P:DNA-templated transcription initiation"/>
    <property type="evidence" value="ECO:0007669"/>
    <property type="project" value="InterPro"/>
</dbReference>
<name>A0A895YGX8_9ACTN</name>
<evidence type="ECO:0000256" key="4">
    <source>
        <dbReference type="ARBA" id="ARBA00023125"/>
    </source>
</evidence>
<dbReference type="SUPFAM" id="SSF88659">
    <property type="entry name" value="Sigma3 and sigma4 domains of RNA polymerase sigma factors"/>
    <property type="match status" value="1"/>
</dbReference>
<keyword evidence="10" id="KW-1185">Reference proteome</keyword>
<dbReference type="RefSeq" id="WP_239679047.1">
    <property type="nucleotide sequence ID" value="NZ_CP070499.1"/>
</dbReference>
<dbReference type="GO" id="GO:0003677">
    <property type="term" value="F:DNA binding"/>
    <property type="evidence" value="ECO:0007669"/>
    <property type="project" value="UniProtKB-KW"/>
</dbReference>
<feature type="compositionally biased region" description="Low complexity" evidence="6">
    <location>
        <begin position="333"/>
        <end position="358"/>
    </location>
</feature>
<feature type="region of interest" description="Disordered" evidence="6">
    <location>
        <begin position="333"/>
        <end position="385"/>
    </location>
</feature>
<dbReference type="InterPro" id="IPR007627">
    <property type="entry name" value="RNA_pol_sigma70_r2"/>
</dbReference>
<feature type="domain" description="RNA polymerase sigma factor 70 region 4 type 2" evidence="8">
    <location>
        <begin position="117"/>
        <end position="168"/>
    </location>
</feature>
<keyword evidence="3" id="KW-0731">Sigma factor</keyword>
<dbReference type="InterPro" id="IPR039425">
    <property type="entry name" value="RNA_pol_sigma-70-like"/>
</dbReference>
<evidence type="ECO:0000259" key="8">
    <source>
        <dbReference type="Pfam" id="PF08281"/>
    </source>
</evidence>
<evidence type="ECO:0000256" key="5">
    <source>
        <dbReference type="ARBA" id="ARBA00023163"/>
    </source>
</evidence>
<sequence>MDDRALVAALVAGDQRGLESAYRTYADRLLTYCRSMLRDADSAADAVHDTFVIASQRAGQLREPDRLRPWLYAIARNECLRQLRGRARQVPVAEVAEMGESEQDPLAGVREAELQELVWAAAEGLNQGDREVFELSVRHDLPAAEVSVLLGISVAHAHARLSRARAQLERALGALLVARTGQGDCPELATLLSGWDGRLTALLRKRVSRHIEMCDSCAERQRRQLRPAALFSAYAAAPWLLLPAELWPRVQRSSFDPQAGSVREAIDLRAGQLGHDGFPRPLDALRRRRTRLAGASAAAVALLVTAGGLLPLVGSAADAPAAAPTVLPTASALAPPATSTGPAATGPSTNVPATTEPANAPPPPPPVAPPAPPGTTAVGGPPAPLTVTAEASLECVRGQYLLSVEAQASAPVVEAVLTVLADSGPPQEHPMVLAGSTATHRVTAEPFRSVSWSVAVTAASGEQAHTDPVAEPLLACPPG</sequence>
<organism evidence="9 10">
    <name type="scientific">Natronosporangium hydrolyticum</name>
    <dbReference type="NCBI Taxonomy" id="2811111"/>
    <lineage>
        <taxon>Bacteria</taxon>
        <taxon>Bacillati</taxon>
        <taxon>Actinomycetota</taxon>
        <taxon>Actinomycetes</taxon>
        <taxon>Micromonosporales</taxon>
        <taxon>Micromonosporaceae</taxon>
        <taxon>Natronosporangium</taxon>
    </lineage>
</organism>
<keyword evidence="5" id="KW-0804">Transcription</keyword>
<dbReference type="Pfam" id="PF04542">
    <property type="entry name" value="Sigma70_r2"/>
    <property type="match status" value="1"/>
</dbReference>
<dbReference type="Pfam" id="PF08281">
    <property type="entry name" value="Sigma70_r4_2"/>
    <property type="match status" value="1"/>
</dbReference>
<dbReference type="InterPro" id="IPR013325">
    <property type="entry name" value="RNA_pol_sigma_r2"/>
</dbReference>
<evidence type="ECO:0000256" key="1">
    <source>
        <dbReference type="ARBA" id="ARBA00010641"/>
    </source>
</evidence>
<dbReference type="NCBIfam" id="TIGR02937">
    <property type="entry name" value="sigma70-ECF"/>
    <property type="match status" value="1"/>
</dbReference>
<gene>
    <name evidence="9" type="ORF">JQS43_11295</name>
</gene>
<dbReference type="AlphaFoldDB" id="A0A895YGX8"/>